<name>U4KP83_9MOLU</name>
<evidence type="ECO:0000313" key="3">
    <source>
        <dbReference type="Proteomes" id="UP000032737"/>
    </source>
</evidence>
<dbReference type="Proteomes" id="UP000032737">
    <property type="component" value="Chromosome"/>
</dbReference>
<dbReference type="AlphaFoldDB" id="U4KP83"/>
<gene>
    <name evidence="2" type="ORF">BN85311340</name>
</gene>
<keyword evidence="1" id="KW-0812">Transmembrane</keyword>
<feature type="transmembrane region" description="Helical" evidence="1">
    <location>
        <begin position="191"/>
        <end position="210"/>
    </location>
</feature>
<dbReference type="EMBL" id="FO681348">
    <property type="protein sequence ID" value="CCV66155.1"/>
    <property type="molecule type" value="Genomic_DNA"/>
</dbReference>
<keyword evidence="1" id="KW-0472">Membrane</keyword>
<proteinExistence type="predicted"/>
<feature type="transmembrane region" description="Helical" evidence="1">
    <location>
        <begin position="155"/>
        <end position="179"/>
    </location>
</feature>
<dbReference type="KEGG" id="abra:BN85311340"/>
<dbReference type="HOGENOM" id="CLU_354755_0_0_14"/>
<keyword evidence="1" id="KW-1133">Transmembrane helix</keyword>
<sequence length="790" mass="93739">MIKPLRTMLVFVVKSVFKWLNYGYKKLIEYIFKPVKNGIVFIYQVIIKKSIWYLYKKLSPMIKTIYRGIYLVIKKIYEVLSFIAIKLFSVIKVVLGRCFKFVTWVYGGIARLLRWCYRHILRMIQSLFEVWVKMYVFVLKLPSGLFLWVKKTLFGIIWLFKAFLYVFIFKLVFQGLSILLNKLLKVLELSLAYLSDFIVFILHIFEPIGYQFRRLFSAVKNFIYDYSNDYFNYTMIILFSPVLLLIFLALCLLYGIKSIVRILYIACQSIAGIGVSNVYELIKYKHSYLPSQLFYQSLRSVIKEIEIDALFKNGYAYERLMIESFVFRILSVIFLPVFFIGLMPLSLFGYLYLIVRRIRLPLDAKSNFLFEHLIINNELKEVAYIRSFTFQNAPVTIEILSSAYEINHTNTYVFDKEAATIHIRISYQGQMKRYELNHTQSTNALLLYEKEEIKREIQKQKLDGFDLPSGNYETYYEPTKKGDWIEQGKFYIRPYRNKTDVLITIKKEQHKVSERVSVFVINKNRIEKLKNQREIYLRKGANLRQYLSDILSLKFTTNQVITNSGKIKKCLYGTYDVTYAIKNTEVVITQRIIIQPSKIETLKFKKLLKKQIEFMESGVDFPKEITNSWCLSESLSYYNKGLEVNKKEDLFVSNHKQAYLLVKLNSLNQSFLIRVLNNEYVHNYYENQKDVLVKRLINKNRPLKKIEIKKQPHYIIKKPLSCGLFKMVMITSLNQQVLSETGLIRQTNKAIELTVKIYRHPFEKRVYIVTLDLVDEHLLERRKNNEFSDQ</sequence>
<feature type="transmembrane region" description="Helical" evidence="1">
    <location>
        <begin position="130"/>
        <end position="149"/>
    </location>
</feature>
<reference evidence="2 3" key="1">
    <citation type="journal article" date="2013" name="J. Mol. Microbiol. Biotechnol.">
        <title>Analysis of the Complete Genomes of Acholeplasma brassicae , A. palmae and A. laidlawii and Their Comparison to the Obligate Parasites from ' Candidatus Phytoplasma'.</title>
        <authorList>
            <person name="Kube M."/>
            <person name="Siewert C."/>
            <person name="Migdoll A.M."/>
            <person name="Duduk B."/>
            <person name="Holz S."/>
            <person name="Rabus R."/>
            <person name="Seemuller E."/>
            <person name="Mitrovic J."/>
            <person name="Muller I."/>
            <person name="Buttner C."/>
            <person name="Reinhardt R."/>
        </authorList>
    </citation>
    <scope>NUCLEOTIDE SEQUENCE [LARGE SCALE GENOMIC DNA]</scope>
    <source>
        <strain evidence="3">0502</strain>
    </source>
</reference>
<feature type="transmembrane region" description="Helical" evidence="1">
    <location>
        <begin position="325"/>
        <end position="355"/>
    </location>
</feature>
<accession>U4KP83</accession>
<feature type="transmembrane region" description="Helical" evidence="1">
    <location>
        <begin position="101"/>
        <end position="118"/>
    </location>
</feature>
<dbReference type="RefSeq" id="WP_030005015.1">
    <property type="nucleotide sequence ID" value="NC_022549.1"/>
</dbReference>
<protein>
    <submittedName>
        <fullName evidence="2">Uncharacterized protein</fullName>
    </submittedName>
</protein>
<organism evidence="2 3">
    <name type="scientific">Acholeplasma brassicae</name>
    <dbReference type="NCBI Taxonomy" id="61635"/>
    <lineage>
        <taxon>Bacteria</taxon>
        <taxon>Bacillati</taxon>
        <taxon>Mycoplasmatota</taxon>
        <taxon>Mollicutes</taxon>
        <taxon>Acholeplasmatales</taxon>
        <taxon>Acholeplasmataceae</taxon>
        <taxon>Acholeplasma</taxon>
    </lineage>
</organism>
<feature type="transmembrane region" description="Helical" evidence="1">
    <location>
        <begin position="230"/>
        <end position="255"/>
    </location>
</feature>
<evidence type="ECO:0000313" key="2">
    <source>
        <dbReference type="EMBL" id="CCV66155.1"/>
    </source>
</evidence>
<keyword evidence="3" id="KW-1185">Reference proteome</keyword>
<evidence type="ECO:0000256" key="1">
    <source>
        <dbReference type="SAM" id="Phobius"/>
    </source>
</evidence>